<dbReference type="InterPro" id="IPR051448">
    <property type="entry name" value="CdaR-like_regulators"/>
</dbReference>
<evidence type="ECO:0000313" key="3">
    <source>
        <dbReference type="EMBL" id="PWC01094.1"/>
    </source>
</evidence>
<evidence type="ECO:0000259" key="1">
    <source>
        <dbReference type="Pfam" id="PF07905"/>
    </source>
</evidence>
<dbReference type="PANTHER" id="PTHR33744:SF7">
    <property type="entry name" value="PUCR FAMILY TRANSCRIPTIONAL REGULATOR"/>
    <property type="match status" value="1"/>
</dbReference>
<gene>
    <name evidence="3" type="ORF">DF222_09395</name>
</gene>
<dbReference type="RefSeq" id="WP_108431028.1">
    <property type="nucleotide sequence ID" value="NZ_CP026947.1"/>
</dbReference>
<protein>
    <submittedName>
        <fullName evidence="3">PucR family transcriptional regulator</fullName>
    </submittedName>
</protein>
<dbReference type="AlphaFoldDB" id="A0A2U1T515"/>
<dbReference type="EMBL" id="QEEZ01000019">
    <property type="protein sequence ID" value="PWC01094.1"/>
    <property type="molecule type" value="Genomic_DNA"/>
</dbReference>
<reference evidence="4" key="1">
    <citation type="submission" date="2018-04" db="EMBL/GenBank/DDBJ databases">
        <authorList>
            <person name="Liu S."/>
            <person name="Wang Z."/>
            <person name="Li J."/>
        </authorList>
    </citation>
    <scope>NUCLEOTIDE SEQUENCE [LARGE SCALE GENOMIC DNA]</scope>
    <source>
        <strain evidence="4">2189</strain>
    </source>
</reference>
<dbReference type="InterPro" id="IPR042070">
    <property type="entry name" value="PucR_C-HTH_sf"/>
</dbReference>
<accession>A0A2U1T515</accession>
<dbReference type="PANTHER" id="PTHR33744">
    <property type="entry name" value="CARBOHYDRATE DIACID REGULATOR"/>
    <property type="match status" value="1"/>
</dbReference>
<dbReference type="OrthoDB" id="8450798at2"/>
<comment type="caution">
    <text evidence="3">The sequence shown here is derived from an EMBL/GenBank/DDBJ whole genome shotgun (WGS) entry which is preliminary data.</text>
</comment>
<dbReference type="Pfam" id="PF07905">
    <property type="entry name" value="PucR"/>
    <property type="match status" value="1"/>
</dbReference>
<dbReference type="KEGG" id="cyz:C3B44_02770"/>
<dbReference type="Gene3D" id="1.10.10.2840">
    <property type="entry name" value="PucR C-terminal helix-turn-helix domain"/>
    <property type="match status" value="1"/>
</dbReference>
<dbReference type="InterPro" id="IPR025736">
    <property type="entry name" value="PucR_C-HTH_dom"/>
</dbReference>
<name>A0A2U1T515_9CORY</name>
<dbReference type="Proteomes" id="UP000244989">
    <property type="component" value="Unassembled WGS sequence"/>
</dbReference>
<keyword evidence="4" id="KW-1185">Reference proteome</keyword>
<proteinExistence type="predicted"/>
<organism evidence="3 4">
    <name type="scientific">Corynebacterium yudongzhengii</name>
    <dbReference type="NCBI Taxonomy" id="2080740"/>
    <lineage>
        <taxon>Bacteria</taxon>
        <taxon>Bacillati</taxon>
        <taxon>Actinomycetota</taxon>
        <taxon>Actinomycetes</taxon>
        <taxon>Mycobacteriales</taxon>
        <taxon>Corynebacteriaceae</taxon>
        <taxon>Corynebacterium</taxon>
    </lineage>
</organism>
<feature type="domain" description="Purine catabolism PurC-like" evidence="1">
    <location>
        <begin position="20"/>
        <end position="115"/>
    </location>
</feature>
<evidence type="ECO:0000313" key="4">
    <source>
        <dbReference type="Proteomes" id="UP000244989"/>
    </source>
</evidence>
<dbReference type="Pfam" id="PF13556">
    <property type="entry name" value="HTH_30"/>
    <property type="match status" value="1"/>
</dbReference>
<sequence>MAAQKDLSLEVIFDAEKDFSLIHPTELPDPTEFLKQNSIVLLTGIAFQGSPESFAPYVDRVAAAGAVGIGFGVGLAFDQVPTPLIEAADTAGISLFVVPRPVLFVSLINKVQQEIERRRNYQRERLLENQKRLNTAAERDGLDGLLRESGHCLNAHVVLSHNDGRLSAAAWKPDLPPVNRDGLHQIVRDKGFGRATHLGDFNLVAYQMGGEGELNHGLIALSLQHLDSNDLALLRHCAGLAAVSLKRPTTYRRAHQELNSLALAVQLDLSHSSAAVERVFQQFSDTSGLVRPVLIVAEQKAAIDKTINNLDRALDRLGHTLFHLRLSHRHSVVLFRGSQPAQEIAQLLEPTKSDTRIAMGAPIHWELLGQDKISALERTAAGLAVGTIVGPEACALSWAENPEVKRLLGERERDTWGRLSRKPELAHTLDSFLRNGSNISHTAEKLQLPRKTVRRRLDIIQRILELDLTNPVVTAELLIIRLGCPPPTPQLSSSYELPVTTAPGG</sequence>
<feature type="domain" description="PucR C-terminal helix-turn-helix" evidence="2">
    <location>
        <begin position="425"/>
        <end position="477"/>
    </location>
</feature>
<evidence type="ECO:0000259" key="2">
    <source>
        <dbReference type="Pfam" id="PF13556"/>
    </source>
</evidence>
<dbReference type="InterPro" id="IPR012914">
    <property type="entry name" value="PucR_dom"/>
</dbReference>